<sequence length="209" mass="23445">MLGKLGESARNVCNRIKNATASIARLPSKKQVEKALDATTATHSFKADFESEMFDWSECEDSSRTNLVINTDDHTYTPLYAVPRRRKNPGKNKKRQVQKSISLASQWQDDKKSVNHLNKTPEKLVAFPKKRKPKKAKKSVKNQFAYKALKTSESTCSSTRDSAVGGPNRSESDHATFPVLNNNSLEDDDDGFVTSTSWEYKSNGDKILD</sequence>
<accession>A0A7E4UZR0</accession>
<dbReference type="AlphaFoldDB" id="A0A7E4UZR0"/>
<feature type="region of interest" description="Disordered" evidence="1">
    <location>
        <begin position="83"/>
        <end position="112"/>
    </location>
</feature>
<organism evidence="2 3">
    <name type="scientific">Panagrellus redivivus</name>
    <name type="common">Microworm</name>
    <dbReference type="NCBI Taxonomy" id="6233"/>
    <lineage>
        <taxon>Eukaryota</taxon>
        <taxon>Metazoa</taxon>
        <taxon>Ecdysozoa</taxon>
        <taxon>Nematoda</taxon>
        <taxon>Chromadorea</taxon>
        <taxon>Rhabditida</taxon>
        <taxon>Tylenchina</taxon>
        <taxon>Panagrolaimomorpha</taxon>
        <taxon>Panagrolaimoidea</taxon>
        <taxon>Panagrolaimidae</taxon>
        <taxon>Panagrellus</taxon>
    </lineage>
</organism>
<dbReference type="WBParaSite" id="Pan_g14466.t1">
    <property type="protein sequence ID" value="Pan_g14466.t1"/>
    <property type="gene ID" value="Pan_g14466"/>
</dbReference>
<reference evidence="2" key="1">
    <citation type="journal article" date="2013" name="Genetics">
        <title>The draft genome and transcriptome of Panagrellus redivivus are shaped by the harsh demands of a free-living lifestyle.</title>
        <authorList>
            <person name="Srinivasan J."/>
            <person name="Dillman A.R."/>
            <person name="Macchietto M.G."/>
            <person name="Heikkinen L."/>
            <person name="Lakso M."/>
            <person name="Fracchia K.M."/>
            <person name="Antoshechkin I."/>
            <person name="Mortazavi A."/>
            <person name="Wong G."/>
            <person name="Sternberg P.W."/>
        </authorList>
    </citation>
    <scope>NUCLEOTIDE SEQUENCE [LARGE SCALE GENOMIC DNA]</scope>
    <source>
        <strain evidence="2">MT8872</strain>
    </source>
</reference>
<proteinExistence type="predicted"/>
<dbReference type="Proteomes" id="UP000492821">
    <property type="component" value="Unassembled WGS sequence"/>
</dbReference>
<reference evidence="3" key="2">
    <citation type="submission" date="2020-10" db="UniProtKB">
        <authorList>
            <consortium name="WormBaseParasite"/>
        </authorList>
    </citation>
    <scope>IDENTIFICATION</scope>
</reference>
<keyword evidence="2" id="KW-1185">Reference proteome</keyword>
<feature type="compositionally biased region" description="Basic residues" evidence="1">
    <location>
        <begin position="83"/>
        <end position="97"/>
    </location>
</feature>
<name>A0A7E4UZR0_PANRE</name>
<feature type="region of interest" description="Disordered" evidence="1">
    <location>
        <begin position="152"/>
        <end position="192"/>
    </location>
</feature>
<protein>
    <submittedName>
        <fullName evidence="3">Uncharacterized protein</fullName>
    </submittedName>
</protein>
<feature type="compositionally biased region" description="Polar residues" evidence="1">
    <location>
        <begin position="98"/>
        <end position="107"/>
    </location>
</feature>
<evidence type="ECO:0000256" key="1">
    <source>
        <dbReference type="SAM" id="MobiDB-lite"/>
    </source>
</evidence>
<feature type="compositionally biased region" description="Polar residues" evidence="1">
    <location>
        <begin position="152"/>
        <end position="161"/>
    </location>
</feature>
<evidence type="ECO:0000313" key="3">
    <source>
        <dbReference type="WBParaSite" id="Pan_g14466.t1"/>
    </source>
</evidence>
<evidence type="ECO:0000313" key="2">
    <source>
        <dbReference type="Proteomes" id="UP000492821"/>
    </source>
</evidence>